<dbReference type="AlphaFoldDB" id="A0ABD5PIY6"/>
<dbReference type="EMBL" id="JBHSFA010000001">
    <property type="protein sequence ID" value="MFC4540348.1"/>
    <property type="molecule type" value="Genomic_DNA"/>
</dbReference>
<evidence type="ECO:0000256" key="1">
    <source>
        <dbReference type="SAM" id="MobiDB-lite"/>
    </source>
</evidence>
<evidence type="ECO:0000313" key="2">
    <source>
        <dbReference type="EMBL" id="MFC4540348.1"/>
    </source>
</evidence>
<proteinExistence type="predicted"/>
<gene>
    <name evidence="2" type="ORF">ACFO5R_00135</name>
</gene>
<accession>A0ABD5PIY6</accession>
<comment type="caution">
    <text evidence="2">The sequence shown here is derived from an EMBL/GenBank/DDBJ whole genome shotgun (WGS) entry which is preliminary data.</text>
</comment>
<reference evidence="2 3" key="1">
    <citation type="journal article" date="2019" name="Int. J. Syst. Evol. Microbiol.">
        <title>The Global Catalogue of Microorganisms (GCM) 10K type strain sequencing project: providing services to taxonomists for standard genome sequencing and annotation.</title>
        <authorList>
            <consortium name="The Broad Institute Genomics Platform"/>
            <consortium name="The Broad Institute Genome Sequencing Center for Infectious Disease"/>
            <person name="Wu L."/>
            <person name="Ma J."/>
        </authorList>
    </citation>
    <scope>NUCLEOTIDE SEQUENCE [LARGE SCALE GENOMIC DNA]</scope>
    <source>
        <strain evidence="2 3">WLHS5</strain>
    </source>
</reference>
<feature type="region of interest" description="Disordered" evidence="1">
    <location>
        <begin position="60"/>
        <end position="79"/>
    </location>
</feature>
<dbReference type="Proteomes" id="UP001595898">
    <property type="component" value="Unassembled WGS sequence"/>
</dbReference>
<protein>
    <submittedName>
        <fullName evidence="2">Uncharacterized protein</fullName>
    </submittedName>
</protein>
<dbReference type="RefSeq" id="WP_250142394.1">
    <property type="nucleotide sequence ID" value="NZ_JALIQP010000007.1"/>
</dbReference>
<feature type="compositionally biased region" description="Polar residues" evidence="1">
    <location>
        <begin position="63"/>
        <end position="79"/>
    </location>
</feature>
<keyword evidence="3" id="KW-1185">Reference proteome</keyword>
<sequence>MDNDDSGNMREDEIKATDNCIAIGDTDGCTHESLTRVGSDNGKNTYFTCLECEAMIVEPTDSPGDSSMHPDTTTETNSNAILDLVRTLSDNHRGETHRSPTADIGTTLQTARDRLGKIVRRD</sequence>
<name>A0ABD5PIY6_9EURY</name>
<evidence type="ECO:0000313" key="3">
    <source>
        <dbReference type="Proteomes" id="UP001595898"/>
    </source>
</evidence>
<organism evidence="2 3">
    <name type="scientific">Halosolutus amylolyticus</name>
    <dbReference type="NCBI Taxonomy" id="2932267"/>
    <lineage>
        <taxon>Archaea</taxon>
        <taxon>Methanobacteriati</taxon>
        <taxon>Methanobacteriota</taxon>
        <taxon>Stenosarchaea group</taxon>
        <taxon>Halobacteria</taxon>
        <taxon>Halobacteriales</taxon>
        <taxon>Natrialbaceae</taxon>
        <taxon>Halosolutus</taxon>
    </lineage>
</organism>